<keyword evidence="4 6" id="KW-0472">Membrane</keyword>
<reference evidence="7 8" key="1">
    <citation type="journal article" date="2017" name="Gigascience">
        <title>Draft genome of the honey bee ectoparasitic mite, Tropilaelaps mercedesae, is shaped by the parasitic life history.</title>
        <authorList>
            <person name="Dong X."/>
            <person name="Armstrong S.D."/>
            <person name="Xia D."/>
            <person name="Makepeace B.L."/>
            <person name="Darby A.C."/>
            <person name="Kadowaki T."/>
        </authorList>
    </citation>
    <scope>NUCLEOTIDE SEQUENCE [LARGE SCALE GENOMIC DNA]</scope>
    <source>
        <strain evidence="7">Wuxi-XJTLU</strain>
    </source>
</reference>
<proteinExistence type="predicted"/>
<keyword evidence="8" id="KW-1185">Reference proteome</keyword>
<comment type="caution">
    <text evidence="7">The sequence shown here is derived from an EMBL/GenBank/DDBJ whole genome shotgun (WGS) entry which is preliminary data.</text>
</comment>
<keyword evidence="2 6" id="KW-0812">Transmembrane</keyword>
<keyword evidence="3 6" id="KW-1133">Transmembrane helix</keyword>
<accession>A0A1V9XW67</accession>
<feature type="compositionally biased region" description="Low complexity" evidence="5">
    <location>
        <begin position="96"/>
        <end position="107"/>
    </location>
</feature>
<evidence type="ECO:0000256" key="3">
    <source>
        <dbReference type="ARBA" id="ARBA00022989"/>
    </source>
</evidence>
<protein>
    <submittedName>
        <fullName evidence="7">Solute carrier family 22 member 13-like</fullName>
    </submittedName>
</protein>
<evidence type="ECO:0000256" key="1">
    <source>
        <dbReference type="ARBA" id="ARBA00004141"/>
    </source>
</evidence>
<dbReference type="AlphaFoldDB" id="A0A1V9XW67"/>
<feature type="region of interest" description="Disordered" evidence="5">
    <location>
        <begin position="74"/>
        <end position="113"/>
    </location>
</feature>
<evidence type="ECO:0000256" key="2">
    <source>
        <dbReference type="ARBA" id="ARBA00022692"/>
    </source>
</evidence>
<dbReference type="InterPro" id="IPR036259">
    <property type="entry name" value="MFS_trans_sf"/>
</dbReference>
<evidence type="ECO:0000256" key="4">
    <source>
        <dbReference type="ARBA" id="ARBA00023136"/>
    </source>
</evidence>
<evidence type="ECO:0000313" key="8">
    <source>
        <dbReference type="Proteomes" id="UP000192247"/>
    </source>
</evidence>
<dbReference type="GO" id="GO:0016020">
    <property type="term" value="C:membrane"/>
    <property type="evidence" value="ECO:0007669"/>
    <property type="project" value="UniProtKB-SubCell"/>
</dbReference>
<dbReference type="STRING" id="418985.A0A1V9XW67"/>
<name>A0A1V9XW67_9ACAR</name>
<dbReference type="SUPFAM" id="SSF103473">
    <property type="entry name" value="MFS general substrate transporter"/>
    <property type="match status" value="1"/>
</dbReference>
<evidence type="ECO:0000256" key="6">
    <source>
        <dbReference type="SAM" id="Phobius"/>
    </source>
</evidence>
<evidence type="ECO:0000313" key="7">
    <source>
        <dbReference type="EMBL" id="OQR77653.1"/>
    </source>
</evidence>
<dbReference type="EMBL" id="MNPL01003281">
    <property type="protein sequence ID" value="OQR77653.1"/>
    <property type="molecule type" value="Genomic_DNA"/>
</dbReference>
<gene>
    <name evidence="7" type="ORF">BIW11_06935</name>
</gene>
<feature type="transmembrane region" description="Helical" evidence="6">
    <location>
        <begin position="49"/>
        <end position="69"/>
    </location>
</feature>
<comment type="subcellular location">
    <subcellularLocation>
        <location evidence="1">Membrane</location>
        <topology evidence="1">Multi-pass membrane protein</topology>
    </subcellularLocation>
</comment>
<dbReference type="InParanoid" id="A0A1V9XW67"/>
<dbReference type="Proteomes" id="UP000192247">
    <property type="component" value="Unassembled WGS sequence"/>
</dbReference>
<sequence>MSVSRVAMSEAYPTVIRAMAISLAAMMSRVGSCVAPFFEELERSSSSEFLPLAVTAGLCFLAALLTLLLNETFGQPLPDNIKNKLSVRTEDESKEGGNNSNGIKNNNRPSGET</sequence>
<dbReference type="Gene3D" id="1.20.1250.20">
    <property type="entry name" value="MFS general substrate transporter like domains"/>
    <property type="match status" value="1"/>
</dbReference>
<feature type="transmembrane region" description="Helical" evidence="6">
    <location>
        <begin position="15"/>
        <end position="37"/>
    </location>
</feature>
<dbReference type="PANTHER" id="PTHR24064">
    <property type="entry name" value="SOLUTE CARRIER FAMILY 22 MEMBER"/>
    <property type="match status" value="1"/>
</dbReference>
<organism evidence="7 8">
    <name type="scientific">Tropilaelaps mercedesae</name>
    <dbReference type="NCBI Taxonomy" id="418985"/>
    <lineage>
        <taxon>Eukaryota</taxon>
        <taxon>Metazoa</taxon>
        <taxon>Ecdysozoa</taxon>
        <taxon>Arthropoda</taxon>
        <taxon>Chelicerata</taxon>
        <taxon>Arachnida</taxon>
        <taxon>Acari</taxon>
        <taxon>Parasitiformes</taxon>
        <taxon>Mesostigmata</taxon>
        <taxon>Gamasina</taxon>
        <taxon>Dermanyssoidea</taxon>
        <taxon>Laelapidae</taxon>
        <taxon>Tropilaelaps</taxon>
    </lineage>
</organism>
<evidence type="ECO:0000256" key="5">
    <source>
        <dbReference type="SAM" id="MobiDB-lite"/>
    </source>
</evidence>